<evidence type="ECO:0000259" key="5">
    <source>
        <dbReference type="PROSITE" id="PS50404"/>
    </source>
</evidence>
<dbReference type="Pfam" id="PF00043">
    <property type="entry name" value="GST_C"/>
    <property type="match status" value="1"/>
</dbReference>
<dbReference type="EMBL" id="JACGWL010000007">
    <property type="protein sequence ID" value="KAK4398256.1"/>
    <property type="molecule type" value="Genomic_DNA"/>
</dbReference>
<sequence>MSSSIKKMAEKVTLLSFWPSMFCVFALEEKGLSYEYREDLPNKTPLLTEMNSIHKKIPILIHNGKPICESLIIVEYIDDVWSDRAQLLPSDPYEKAQARFWADFVDKKVYGAGGKITWHRYKHEAAEGKKELIENLKVLEGVLGDKSYFGGETFGYLDIALLGFYMWFPAYETFGSFSIEAECPKLIAWGRRCSQRESVSKCLAEPNKMVDVVVRFRRMFGLK</sequence>
<proteinExistence type="inferred from homology"/>
<dbReference type="InterPro" id="IPR010987">
    <property type="entry name" value="Glutathione-S-Trfase_C-like"/>
</dbReference>
<dbReference type="GO" id="GO:0006749">
    <property type="term" value="P:glutathione metabolic process"/>
    <property type="evidence" value="ECO:0007669"/>
    <property type="project" value="InterPro"/>
</dbReference>
<dbReference type="Proteomes" id="UP001289374">
    <property type="component" value="Unassembled WGS sequence"/>
</dbReference>
<dbReference type="GO" id="GO:0005737">
    <property type="term" value="C:cytoplasm"/>
    <property type="evidence" value="ECO:0007669"/>
    <property type="project" value="TreeGrafter"/>
</dbReference>
<accession>A0AAE2BUJ3</accession>
<dbReference type="EC" id="2.5.1.18" evidence="1"/>
<dbReference type="InterPro" id="IPR045074">
    <property type="entry name" value="GST_C_Tau"/>
</dbReference>
<dbReference type="InterPro" id="IPR036282">
    <property type="entry name" value="Glutathione-S-Trfase_C_sf"/>
</dbReference>
<reference evidence="7" key="2">
    <citation type="journal article" date="2024" name="Plant">
        <title>Genomic evolution and insights into agronomic trait innovations of Sesamum species.</title>
        <authorList>
            <person name="Miao H."/>
            <person name="Wang L."/>
            <person name="Qu L."/>
            <person name="Liu H."/>
            <person name="Sun Y."/>
            <person name="Le M."/>
            <person name="Wang Q."/>
            <person name="Wei S."/>
            <person name="Zheng Y."/>
            <person name="Lin W."/>
            <person name="Duan Y."/>
            <person name="Cao H."/>
            <person name="Xiong S."/>
            <person name="Wang X."/>
            <person name="Wei L."/>
            <person name="Li C."/>
            <person name="Ma Q."/>
            <person name="Ju M."/>
            <person name="Zhao R."/>
            <person name="Li G."/>
            <person name="Mu C."/>
            <person name="Tian Q."/>
            <person name="Mei H."/>
            <person name="Zhang T."/>
            <person name="Gao T."/>
            <person name="Zhang H."/>
        </authorList>
    </citation>
    <scope>NUCLEOTIDE SEQUENCE</scope>
    <source>
        <strain evidence="7">K16</strain>
    </source>
</reference>
<keyword evidence="2" id="KW-0808">Transferase</keyword>
<dbReference type="SFLD" id="SFLDG00358">
    <property type="entry name" value="Main_(cytGST)"/>
    <property type="match status" value="1"/>
</dbReference>
<evidence type="ECO:0000256" key="2">
    <source>
        <dbReference type="ARBA" id="ARBA00022679"/>
    </source>
</evidence>
<evidence type="ECO:0000313" key="8">
    <source>
        <dbReference type="Proteomes" id="UP001289374"/>
    </source>
</evidence>
<evidence type="ECO:0000256" key="4">
    <source>
        <dbReference type="RuleBase" id="RU003494"/>
    </source>
</evidence>
<dbReference type="PANTHER" id="PTHR11260">
    <property type="entry name" value="GLUTATHIONE S-TRANSFERASE, GST, SUPERFAMILY, GST DOMAIN CONTAINING"/>
    <property type="match status" value="1"/>
</dbReference>
<dbReference type="CDD" id="cd03185">
    <property type="entry name" value="GST_C_Tau"/>
    <property type="match status" value="1"/>
</dbReference>
<dbReference type="SUPFAM" id="SSF52833">
    <property type="entry name" value="Thioredoxin-like"/>
    <property type="match status" value="1"/>
</dbReference>
<organism evidence="7 8">
    <name type="scientific">Sesamum angolense</name>
    <dbReference type="NCBI Taxonomy" id="2727404"/>
    <lineage>
        <taxon>Eukaryota</taxon>
        <taxon>Viridiplantae</taxon>
        <taxon>Streptophyta</taxon>
        <taxon>Embryophyta</taxon>
        <taxon>Tracheophyta</taxon>
        <taxon>Spermatophyta</taxon>
        <taxon>Magnoliopsida</taxon>
        <taxon>eudicotyledons</taxon>
        <taxon>Gunneridae</taxon>
        <taxon>Pentapetalae</taxon>
        <taxon>asterids</taxon>
        <taxon>lamiids</taxon>
        <taxon>Lamiales</taxon>
        <taxon>Pedaliaceae</taxon>
        <taxon>Sesamum</taxon>
    </lineage>
</organism>
<dbReference type="Pfam" id="PF02798">
    <property type="entry name" value="GST_N"/>
    <property type="match status" value="1"/>
</dbReference>
<evidence type="ECO:0000259" key="6">
    <source>
        <dbReference type="PROSITE" id="PS50405"/>
    </source>
</evidence>
<reference evidence="7" key="1">
    <citation type="submission" date="2020-06" db="EMBL/GenBank/DDBJ databases">
        <authorList>
            <person name="Li T."/>
            <person name="Hu X."/>
            <person name="Zhang T."/>
            <person name="Song X."/>
            <person name="Zhang H."/>
            <person name="Dai N."/>
            <person name="Sheng W."/>
            <person name="Hou X."/>
            <person name="Wei L."/>
        </authorList>
    </citation>
    <scope>NUCLEOTIDE SEQUENCE</scope>
    <source>
        <strain evidence="7">K16</strain>
        <tissue evidence="7">Leaf</tissue>
    </source>
</reference>
<feature type="domain" description="GST C-terminal" evidence="6">
    <location>
        <begin position="91"/>
        <end position="220"/>
    </location>
</feature>
<protein>
    <recommendedName>
        <fullName evidence="1">glutathione transferase</fullName>
        <ecNumber evidence="1">2.5.1.18</ecNumber>
    </recommendedName>
</protein>
<dbReference type="Gene3D" id="1.20.1050.10">
    <property type="match status" value="1"/>
</dbReference>
<gene>
    <name evidence="7" type="ORF">Sango_1301100</name>
</gene>
<dbReference type="FunFam" id="1.20.1050.10:FF:000018">
    <property type="entry name" value="Glutathione S-transferase U20"/>
    <property type="match status" value="1"/>
</dbReference>
<dbReference type="CDD" id="cd03058">
    <property type="entry name" value="GST_N_Tau"/>
    <property type="match status" value="1"/>
</dbReference>
<comment type="catalytic activity">
    <reaction evidence="3">
        <text>RX + glutathione = an S-substituted glutathione + a halide anion + H(+)</text>
        <dbReference type="Rhea" id="RHEA:16437"/>
        <dbReference type="ChEBI" id="CHEBI:15378"/>
        <dbReference type="ChEBI" id="CHEBI:16042"/>
        <dbReference type="ChEBI" id="CHEBI:17792"/>
        <dbReference type="ChEBI" id="CHEBI:57925"/>
        <dbReference type="ChEBI" id="CHEBI:90779"/>
        <dbReference type="EC" id="2.5.1.18"/>
    </reaction>
</comment>
<dbReference type="SFLD" id="SFLDS00019">
    <property type="entry name" value="Glutathione_Transferase_(cytos"/>
    <property type="match status" value="1"/>
</dbReference>
<dbReference type="PROSITE" id="PS50405">
    <property type="entry name" value="GST_CTER"/>
    <property type="match status" value="1"/>
</dbReference>
<evidence type="ECO:0000256" key="1">
    <source>
        <dbReference type="ARBA" id="ARBA00012452"/>
    </source>
</evidence>
<dbReference type="InterPro" id="IPR040079">
    <property type="entry name" value="Glutathione_S-Trfase"/>
</dbReference>
<evidence type="ECO:0000256" key="3">
    <source>
        <dbReference type="ARBA" id="ARBA00047960"/>
    </source>
</evidence>
<comment type="caution">
    <text evidence="7">The sequence shown here is derived from an EMBL/GenBank/DDBJ whole genome shotgun (WGS) entry which is preliminary data.</text>
</comment>
<feature type="domain" description="GST N-terminal" evidence="5">
    <location>
        <begin position="10"/>
        <end position="85"/>
    </location>
</feature>
<dbReference type="InterPro" id="IPR004045">
    <property type="entry name" value="Glutathione_S-Trfase_N"/>
</dbReference>
<dbReference type="SFLD" id="SFLDG01152">
    <property type="entry name" value="Main.3:_Omega-_and_Tau-like"/>
    <property type="match status" value="1"/>
</dbReference>
<comment type="similarity">
    <text evidence="4">Belongs to the GST superfamily.</text>
</comment>
<dbReference type="PANTHER" id="PTHR11260:SF781">
    <property type="entry name" value="GLUTATHIONE S-TRANSFERASE U19"/>
    <property type="match status" value="1"/>
</dbReference>
<dbReference type="PROSITE" id="PS50404">
    <property type="entry name" value="GST_NTER"/>
    <property type="match status" value="1"/>
</dbReference>
<dbReference type="Gene3D" id="3.40.30.10">
    <property type="entry name" value="Glutaredoxin"/>
    <property type="match status" value="1"/>
</dbReference>
<dbReference type="InterPro" id="IPR004046">
    <property type="entry name" value="GST_C"/>
</dbReference>
<name>A0AAE2BUJ3_9LAMI</name>
<dbReference type="AlphaFoldDB" id="A0AAE2BUJ3"/>
<dbReference type="InterPro" id="IPR036249">
    <property type="entry name" value="Thioredoxin-like_sf"/>
</dbReference>
<evidence type="ECO:0000313" key="7">
    <source>
        <dbReference type="EMBL" id="KAK4398256.1"/>
    </source>
</evidence>
<dbReference type="SUPFAM" id="SSF47616">
    <property type="entry name" value="GST C-terminal domain-like"/>
    <property type="match status" value="1"/>
</dbReference>
<dbReference type="GO" id="GO:0004364">
    <property type="term" value="F:glutathione transferase activity"/>
    <property type="evidence" value="ECO:0007669"/>
    <property type="project" value="UniProtKB-EC"/>
</dbReference>
<dbReference type="InterPro" id="IPR045073">
    <property type="entry name" value="Omega/Tau-like"/>
</dbReference>
<keyword evidence="8" id="KW-1185">Reference proteome</keyword>